<reference evidence="6" key="1">
    <citation type="journal article" date="2014" name="Int. J. Syst. Evol. Microbiol.">
        <title>Complete genome sequence of Corynebacterium casei LMG S-19264T (=DSM 44701T), isolated from a smear-ripened cheese.</title>
        <authorList>
            <consortium name="US DOE Joint Genome Institute (JGI-PGF)"/>
            <person name="Walter F."/>
            <person name="Albersmeier A."/>
            <person name="Kalinowski J."/>
            <person name="Ruckert C."/>
        </authorList>
    </citation>
    <scope>NUCLEOTIDE SEQUENCE</scope>
    <source>
        <strain evidence="6">NBRC 101628</strain>
    </source>
</reference>
<dbReference type="GO" id="GO:0050660">
    <property type="term" value="F:flavin adenine dinucleotide binding"/>
    <property type="evidence" value="ECO:0007669"/>
    <property type="project" value="TreeGrafter"/>
</dbReference>
<sequence>MEIIVGTTLGGAEFIADEIAEHCQNIDVATQIHSSPALDELASDQPWLFVTSTHGAGELPDNLLSFHATLEQQKPDLSQVKFAICAIGDSSYDTFCGAGKIIETIMLELGAEPIVDKIEIDIQQDPTPEDPALEWAKSWINSI</sequence>
<dbReference type="GO" id="GO:0016491">
    <property type="term" value="F:oxidoreductase activity"/>
    <property type="evidence" value="ECO:0007669"/>
    <property type="project" value="TreeGrafter"/>
</dbReference>
<gene>
    <name evidence="6" type="primary">mioC</name>
    <name evidence="6" type="ORF">GCM10007895_29750</name>
</gene>
<evidence type="ECO:0000313" key="6">
    <source>
        <dbReference type="EMBL" id="GLP97668.1"/>
    </source>
</evidence>
<feature type="domain" description="Flavodoxin-like" evidence="5">
    <location>
        <begin position="1"/>
        <end position="140"/>
    </location>
</feature>
<dbReference type="RefSeq" id="WP_095507033.1">
    <property type="nucleotide sequence ID" value="NZ_BSNC01000009.1"/>
</dbReference>
<dbReference type="NCBIfam" id="NF006531">
    <property type="entry name" value="PRK09004.1"/>
    <property type="match status" value="1"/>
</dbReference>
<comment type="cofactor">
    <cofactor evidence="1">
        <name>FMN</name>
        <dbReference type="ChEBI" id="CHEBI:58210"/>
    </cofactor>
</comment>
<keyword evidence="4" id="KW-0249">Electron transport</keyword>
<dbReference type="PANTHER" id="PTHR19384:SF128">
    <property type="entry name" value="NADPH OXIDOREDUCTASE A"/>
    <property type="match status" value="1"/>
</dbReference>
<proteinExistence type="predicted"/>
<comment type="caution">
    <text evidence="6">The sequence shown here is derived from an EMBL/GenBank/DDBJ whole genome shotgun (WGS) entry which is preliminary data.</text>
</comment>
<dbReference type="GO" id="GO:0005829">
    <property type="term" value="C:cytosol"/>
    <property type="evidence" value="ECO:0007669"/>
    <property type="project" value="TreeGrafter"/>
</dbReference>
<dbReference type="GO" id="GO:0010181">
    <property type="term" value="F:FMN binding"/>
    <property type="evidence" value="ECO:0007669"/>
    <property type="project" value="InterPro"/>
</dbReference>
<evidence type="ECO:0000256" key="2">
    <source>
        <dbReference type="ARBA" id="ARBA00022630"/>
    </source>
</evidence>
<keyword evidence="7" id="KW-1185">Reference proteome</keyword>
<name>A0AA37RYG2_9GAMM</name>
<dbReference type="EMBL" id="BSNC01000009">
    <property type="protein sequence ID" value="GLP97668.1"/>
    <property type="molecule type" value="Genomic_DNA"/>
</dbReference>
<dbReference type="InterPro" id="IPR008254">
    <property type="entry name" value="Flavodoxin/NO_synth"/>
</dbReference>
<evidence type="ECO:0000256" key="3">
    <source>
        <dbReference type="ARBA" id="ARBA00022643"/>
    </source>
</evidence>
<keyword evidence="4" id="KW-0813">Transport</keyword>
<evidence type="ECO:0000256" key="1">
    <source>
        <dbReference type="ARBA" id="ARBA00001917"/>
    </source>
</evidence>
<dbReference type="SUPFAM" id="SSF52218">
    <property type="entry name" value="Flavoproteins"/>
    <property type="match status" value="1"/>
</dbReference>
<organism evidence="6 7">
    <name type="scientific">Paraferrimonas sedimenticola</name>
    <dbReference type="NCBI Taxonomy" id="375674"/>
    <lineage>
        <taxon>Bacteria</taxon>
        <taxon>Pseudomonadati</taxon>
        <taxon>Pseudomonadota</taxon>
        <taxon>Gammaproteobacteria</taxon>
        <taxon>Alteromonadales</taxon>
        <taxon>Ferrimonadaceae</taxon>
        <taxon>Paraferrimonas</taxon>
    </lineage>
</organism>
<protein>
    <submittedName>
        <fullName evidence="6">FMN-binding protein MioC</fullName>
    </submittedName>
</protein>
<dbReference type="PANTHER" id="PTHR19384">
    <property type="entry name" value="NITRIC OXIDE SYNTHASE-RELATED"/>
    <property type="match status" value="1"/>
</dbReference>
<keyword evidence="2" id="KW-0285">Flavoprotein</keyword>
<dbReference type="PROSITE" id="PS50902">
    <property type="entry name" value="FLAVODOXIN_LIKE"/>
    <property type="match status" value="1"/>
</dbReference>
<dbReference type="PRINTS" id="PR00369">
    <property type="entry name" value="FLAVODOXIN"/>
</dbReference>
<dbReference type="Pfam" id="PF00258">
    <property type="entry name" value="Flavodoxin_1"/>
    <property type="match status" value="1"/>
</dbReference>
<accession>A0AA37RYG2</accession>
<dbReference type="InterPro" id="IPR029039">
    <property type="entry name" value="Flavoprotein-like_sf"/>
</dbReference>
<dbReference type="AlphaFoldDB" id="A0AA37RYG2"/>
<dbReference type="Proteomes" id="UP001161422">
    <property type="component" value="Unassembled WGS sequence"/>
</dbReference>
<evidence type="ECO:0000259" key="5">
    <source>
        <dbReference type="PROSITE" id="PS50902"/>
    </source>
</evidence>
<evidence type="ECO:0000313" key="7">
    <source>
        <dbReference type="Proteomes" id="UP001161422"/>
    </source>
</evidence>
<evidence type="ECO:0000256" key="4">
    <source>
        <dbReference type="ARBA" id="ARBA00022982"/>
    </source>
</evidence>
<dbReference type="InterPro" id="IPR001094">
    <property type="entry name" value="Flavdoxin-like"/>
</dbReference>
<keyword evidence="3" id="KW-0288">FMN</keyword>
<dbReference type="Gene3D" id="3.40.50.360">
    <property type="match status" value="1"/>
</dbReference>
<reference evidence="6" key="2">
    <citation type="submission" date="2023-01" db="EMBL/GenBank/DDBJ databases">
        <title>Draft genome sequence of Paraferrimonas sedimenticola strain NBRC 101628.</title>
        <authorList>
            <person name="Sun Q."/>
            <person name="Mori K."/>
        </authorList>
    </citation>
    <scope>NUCLEOTIDE SEQUENCE</scope>
    <source>
        <strain evidence="6">NBRC 101628</strain>
    </source>
</reference>